<dbReference type="AlphaFoldDB" id="A0AAP3Z0I1"/>
<dbReference type="RefSeq" id="WP_278228308.1">
    <property type="nucleotide sequence ID" value="NZ_JAOWLV010000002.1"/>
</dbReference>
<name>A0AAP3Z0I1_9LACT</name>
<proteinExistence type="predicted"/>
<evidence type="ECO:0000313" key="2">
    <source>
        <dbReference type="EMBL" id="MDG4976109.1"/>
    </source>
</evidence>
<reference evidence="2" key="1">
    <citation type="submission" date="2022-10" db="EMBL/GenBank/DDBJ databases">
        <authorList>
            <person name="Turner M.S."/>
            <person name="Huang W."/>
        </authorList>
    </citation>
    <scope>NUCLEOTIDE SEQUENCE</scope>
    <source>
        <strain evidence="2">54</strain>
    </source>
</reference>
<accession>A0AAP3Z0I1</accession>
<keyword evidence="1" id="KW-0175">Coiled coil</keyword>
<gene>
    <name evidence="2" type="ORF">OGZ50_05090</name>
</gene>
<dbReference type="Proteomes" id="UP001152598">
    <property type="component" value="Unassembled WGS sequence"/>
</dbReference>
<organism evidence="2 3">
    <name type="scientific">Lactococcus lactis</name>
    <dbReference type="NCBI Taxonomy" id="1358"/>
    <lineage>
        <taxon>Bacteria</taxon>
        <taxon>Bacillati</taxon>
        <taxon>Bacillota</taxon>
        <taxon>Bacilli</taxon>
        <taxon>Lactobacillales</taxon>
        <taxon>Streptococcaceae</taxon>
        <taxon>Lactococcus</taxon>
    </lineage>
</organism>
<sequence length="102" mass="12543">MFNRYKKLEYRINDLQKANDKFRDELYKLKNTVDSHYKFKVLYKPRYVWAFTFNPEVIEKYFFDKETAIEFVKDNLSNKDEPIILDLKTGKTIDFIQLKEKK</sequence>
<evidence type="ECO:0000256" key="1">
    <source>
        <dbReference type="SAM" id="Coils"/>
    </source>
</evidence>
<protein>
    <submittedName>
        <fullName evidence="2">Uncharacterized protein</fullName>
    </submittedName>
</protein>
<evidence type="ECO:0000313" key="3">
    <source>
        <dbReference type="Proteomes" id="UP001152598"/>
    </source>
</evidence>
<dbReference type="EMBL" id="JAOWLV010000002">
    <property type="protein sequence ID" value="MDG4976109.1"/>
    <property type="molecule type" value="Genomic_DNA"/>
</dbReference>
<comment type="caution">
    <text evidence="2">The sequence shown here is derived from an EMBL/GenBank/DDBJ whole genome shotgun (WGS) entry which is preliminary data.</text>
</comment>
<feature type="coiled-coil region" evidence="1">
    <location>
        <begin position="5"/>
        <end position="32"/>
    </location>
</feature>
<reference evidence="2" key="2">
    <citation type="journal article" date="2023" name="Food Microbiol.">
        <title>Evaluation of the fermentation potential of lactic acid bacteria isolated from herbs, fruits and vegetables as starter cultures in nut-based milk alternatives.</title>
        <authorList>
            <person name="Huang W."/>
            <person name="Dong A."/>
            <person name="Pham H.T."/>
            <person name="Zhou C."/>
            <person name="Huo Z."/>
            <person name="Watjen A.P."/>
            <person name="Prakash S."/>
            <person name="Bang-Berthelsen C.H."/>
            <person name="Turner M.S."/>
        </authorList>
    </citation>
    <scope>NUCLEOTIDE SEQUENCE</scope>
    <source>
        <strain evidence="2">54</strain>
    </source>
</reference>